<feature type="domain" description="DUF4395" evidence="2">
    <location>
        <begin position="24"/>
        <end position="160"/>
    </location>
</feature>
<evidence type="ECO:0000256" key="1">
    <source>
        <dbReference type="SAM" id="Phobius"/>
    </source>
</evidence>
<evidence type="ECO:0000259" key="2">
    <source>
        <dbReference type="Pfam" id="PF14340"/>
    </source>
</evidence>
<keyword evidence="1" id="KW-1133">Transmembrane helix</keyword>
<feature type="transmembrane region" description="Helical" evidence="1">
    <location>
        <begin position="131"/>
        <end position="158"/>
    </location>
</feature>
<dbReference type="Pfam" id="PF14340">
    <property type="entry name" value="DUF4395"/>
    <property type="match status" value="1"/>
</dbReference>
<proteinExistence type="predicted"/>
<sequence length="167" mass="17615">MSHPESVEPDVATAAAPSGAPAGIDPRAPRFSAAITAVLLLTVVVLSVAGLEVTAWALLTALSAIFLWGAVAGVKRHPFGVLYRTFVRPRLAPPTELEDPRPPTFAQLVGFIVTIVGVVLGLFGVEYAVAIAAGFAFIAAFLNAVFDYCLGCQIYLLLVRARLLQRA</sequence>
<feature type="transmembrane region" description="Helical" evidence="1">
    <location>
        <begin position="105"/>
        <end position="125"/>
    </location>
</feature>
<protein>
    <recommendedName>
        <fullName evidence="2">DUF4395 domain-containing protein</fullName>
    </recommendedName>
</protein>
<dbReference type="OrthoDB" id="345402at2"/>
<feature type="transmembrane region" description="Helical" evidence="1">
    <location>
        <begin position="31"/>
        <end position="49"/>
    </location>
</feature>
<dbReference type="RefSeq" id="WP_067877683.1">
    <property type="nucleotide sequence ID" value="NZ_CP013979.1"/>
</dbReference>
<reference evidence="4" key="2">
    <citation type="submission" date="2016-01" db="EMBL/GenBank/DDBJ databases">
        <title>Complete genome sequence of Agromyces aureus AR33T and comparison with related organisms.</title>
        <authorList>
            <person name="Corretto E."/>
            <person name="Antonielli L."/>
            <person name="Sessitsch A."/>
            <person name="Brader G."/>
        </authorList>
    </citation>
    <scope>NUCLEOTIDE SEQUENCE [LARGE SCALE GENOMIC DNA]</scope>
    <source>
        <strain evidence="4">AR33</strain>
    </source>
</reference>
<dbReference type="KEGG" id="agy:ATC03_12740"/>
<dbReference type="STRING" id="453304.ATC03_12740"/>
<evidence type="ECO:0000313" key="3">
    <source>
        <dbReference type="EMBL" id="ANJ27446.1"/>
    </source>
</evidence>
<organism evidence="3 4">
    <name type="scientific">Agromyces aureus</name>
    <dbReference type="NCBI Taxonomy" id="453304"/>
    <lineage>
        <taxon>Bacteria</taxon>
        <taxon>Bacillati</taxon>
        <taxon>Actinomycetota</taxon>
        <taxon>Actinomycetes</taxon>
        <taxon>Micrococcales</taxon>
        <taxon>Microbacteriaceae</taxon>
        <taxon>Agromyces</taxon>
    </lineage>
</organism>
<name>A0A191WGR3_9MICO</name>
<dbReference type="EMBL" id="CP013979">
    <property type="protein sequence ID" value="ANJ27446.1"/>
    <property type="molecule type" value="Genomic_DNA"/>
</dbReference>
<feature type="transmembrane region" description="Helical" evidence="1">
    <location>
        <begin position="55"/>
        <end position="74"/>
    </location>
</feature>
<dbReference type="AlphaFoldDB" id="A0A191WGR3"/>
<reference evidence="3 4" key="1">
    <citation type="journal article" date="2016" name="Int. J. Syst. Evol. Microbiol.">
        <title>Agromyces aureus sp. nov., isolated from the rhizosphere of Salix caprea L. grown in a heavy-metal-contaminated soil.</title>
        <authorList>
            <person name="Corretto E."/>
            <person name="Antonielli L."/>
            <person name="Sessitsch A."/>
            <person name="Compant S."/>
            <person name="Gorfer M."/>
            <person name="Kuffner M."/>
            <person name="Brader G."/>
        </authorList>
    </citation>
    <scope>NUCLEOTIDE SEQUENCE [LARGE SCALE GENOMIC DNA]</scope>
    <source>
        <strain evidence="3 4">AR33</strain>
    </source>
</reference>
<evidence type="ECO:0000313" key="4">
    <source>
        <dbReference type="Proteomes" id="UP000078437"/>
    </source>
</evidence>
<accession>A0A191WGR3</accession>
<dbReference type="Proteomes" id="UP000078437">
    <property type="component" value="Chromosome"/>
</dbReference>
<dbReference type="InterPro" id="IPR025508">
    <property type="entry name" value="DUF4395"/>
</dbReference>
<gene>
    <name evidence="3" type="ORF">ATC03_12740</name>
</gene>
<keyword evidence="1" id="KW-0812">Transmembrane</keyword>
<keyword evidence="1" id="KW-0472">Membrane</keyword>
<keyword evidence="4" id="KW-1185">Reference proteome</keyword>